<dbReference type="Proteomes" id="UP000266673">
    <property type="component" value="Unassembled WGS sequence"/>
</dbReference>
<protein>
    <recommendedName>
        <fullName evidence="1">FAR1 domain-containing protein</fullName>
    </recommendedName>
</protein>
<reference evidence="2 3" key="1">
    <citation type="submission" date="2018-06" db="EMBL/GenBank/DDBJ databases">
        <title>Comparative genomics reveals the genomic features of Rhizophagus irregularis, R. cerebriforme, R. diaphanum and Gigaspora rosea, and their symbiotic lifestyle signature.</title>
        <authorList>
            <person name="Morin E."/>
            <person name="San Clemente H."/>
            <person name="Chen E.C.H."/>
            <person name="De La Providencia I."/>
            <person name="Hainaut M."/>
            <person name="Kuo A."/>
            <person name="Kohler A."/>
            <person name="Murat C."/>
            <person name="Tang N."/>
            <person name="Roy S."/>
            <person name="Loubradou J."/>
            <person name="Henrissat B."/>
            <person name="Grigoriev I.V."/>
            <person name="Corradi N."/>
            <person name="Roux C."/>
            <person name="Martin F.M."/>
        </authorList>
    </citation>
    <scope>NUCLEOTIDE SEQUENCE [LARGE SCALE GENOMIC DNA]</scope>
    <source>
        <strain evidence="2 3">DAOM 194757</strain>
    </source>
</reference>
<dbReference type="EMBL" id="QKWP01002468">
    <property type="protein sequence ID" value="RIB03246.1"/>
    <property type="molecule type" value="Genomic_DNA"/>
</dbReference>
<organism evidence="2 3">
    <name type="scientific">Gigaspora rosea</name>
    <dbReference type="NCBI Taxonomy" id="44941"/>
    <lineage>
        <taxon>Eukaryota</taxon>
        <taxon>Fungi</taxon>
        <taxon>Fungi incertae sedis</taxon>
        <taxon>Mucoromycota</taxon>
        <taxon>Glomeromycotina</taxon>
        <taxon>Glomeromycetes</taxon>
        <taxon>Diversisporales</taxon>
        <taxon>Gigasporaceae</taxon>
        <taxon>Gigaspora</taxon>
    </lineage>
</organism>
<keyword evidence="3" id="KW-1185">Reference proteome</keyword>
<sequence>MHDETELSSDNDNEIQHNNAMLSNNNLQSNNITEINLEGSIIDITSFFSQQTIASPFVGQVFETWQEVDEYLQEYSWQEKFVVIKIRNERGPPPDQTYRRRTYACNHQGAYEPKKSVILENQRNSKSKRTECPWHMNVTFPKKATTISITSLNISHNHPLNPQTNSHASKNRTLPEAIEREICFYTVEGNLNATIQRRFLSAKFPNVTIYPRNLQNLIQKYKIANWEDNNASKLLRHLLNKKTEEPG</sequence>
<accession>A0A397U801</accession>
<feature type="domain" description="FAR1" evidence="1">
    <location>
        <begin position="71"/>
        <end position="162"/>
    </location>
</feature>
<dbReference type="PANTHER" id="PTHR47718">
    <property type="entry name" value="OS01G0519700 PROTEIN"/>
    <property type="match status" value="1"/>
</dbReference>
<dbReference type="AlphaFoldDB" id="A0A397U801"/>
<name>A0A397U801_9GLOM</name>
<evidence type="ECO:0000259" key="1">
    <source>
        <dbReference type="Pfam" id="PF03101"/>
    </source>
</evidence>
<gene>
    <name evidence="2" type="ORF">C2G38_2225685</name>
</gene>
<dbReference type="Pfam" id="PF03101">
    <property type="entry name" value="FAR1"/>
    <property type="match status" value="1"/>
</dbReference>
<comment type="caution">
    <text evidence="2">The sequence shown here is derived from an EMBL/GenBank/DDBJ whole genome shotgun (WGS) entry which is preliminary data.</text>
</comment>
<dbReference type="InterPro" id="IPR004330">
    <property type="entry name" value="FAR1_DNA_bnd_dom"/>
</dbReference>
<evidence type="ECO:0000313" key="2">
    <source>
        <dbReference type="EMBL" id="RIB03246.1"/>
    </source>
</evidence>
<proteinExistence type="predicted"/>
<evidence type="ECO:0000313" key="3">
    <source>
        <dbReference type="Proteomes" id="UP000266673"/>
    </source>
</evidence>
<dbReference type="OrthoDB" id="1686421at2759"/>